<proteinExistence type="predicted"/>
<evidence type="ECO:0000313" key="2">
    <source>
        <dbReference type="Proteomes" id="UP001187192"/>
    </source>
</evidence>
<name>A0AA87ZK72_FICCA</name>
<gene>
    <name evidence="1" type="ORF">TIFTF001_051668</name>
</gene>
<dbReference type="AlphaFoldDB" id="A0AA87ZK72"/>
<protein>
    <submittedName>
        <fullName evidence="1">Uncharacterized protein</fullName>
    </submittedName>
</protein>
<dbReference type="EMBL" id="BTGU01009809">
    <property type="protein sequence ID" value="GMN28486.1"/>
    <property type="molecule type" value="Genomic_DNA"/>
</dbReference>
<accession>A0AA87ZK72</accession>
<reference evidence="1" key="1">
    <citation type="submission" date="2023-07" db="EMBL/GenBank/DDBJ databases">
        <title>draft genome sequence of fig (Ficus carica).</title>
        <authorList>
            <person name="Takahashi T."/>
            <person name="Nishimura K."/>
        </authorList>
    </citation>
    <scope>NUCLEOTIDE SEQUENCE</scope>
</reference>
<sequence length="112" mass="12522">MPWAQKTFARTDAPREATCSTSEPICQLAWQDGWSSASLRQDNSISILLLAFARFPTHSIELQPLLGSARKHLDRSTTVLWLMPPRALIPYSIAGSSSEQPLRMREANDRIG</sequence>
<comment type="caution">
    <text evidence="1">The sequence shown here is derived from an EMBL/GenBank/DDBJ whole genome shotgun (WGS) entry which is preliminary data.</text>
</comment>
<evidence type="ECO:0000313" key="1">
    <source>
        <dbReference type="EMBL" id="GMN28486.1"/>
    </source>
</evidence>
<keyword evidence="2" id="KW-1185">Reference proteome</keyword>
<organism evidence="1 2">
    <name type="scientific">Ficus carica</name>
    <name type="common">Common fig</name>
    <dbReference type="NCBI Taxonomy" id="3494"/>
    <lineage>
        <taxon>Eukaryota</taxon>
        <taxon>Viridiplantae</taxon>
        <taxon>Streptophyta</taxon>
        <taxon>Embryophyta</taxon>
        <taxon>Tracheophyta</taxon>
        <taxon>Spermatophyta</taxon>
        <taxon>Magnoliopsida</taxon>
        <taxon>eudicotyledons</taxon>
        <taxon>Gunneridae</taxon>
        <taxon>Pentapetalae</taxon>
        <taxon>rosids</taxon>
        <taxon>fabids</taxon>
        <taxon>Rosales</taxon>
        <taxon>Moraceae</taxon>
        <taxon>Ficeae</taxon>
        <taxon>Ficus</taxon>
    </lineage>
</organism>
<dbReference type="Proteomes" id="UP001187192">
    <property type="component" value="Unassembled WGS sequence"/>
</dbReference>